<evidence type="ECO:0000256" key="8">
    <source>
        <dbReference type="ARBA" id="ARBA00023004"/>
    </source>
</evidence>
<evidence type="ECO:0000259" key="18">
    <source>
        <dbReference type="Pfam" id="PF07715"/>
    </source>
</evidence>
<proteinExistence type="inferred from homology"/>
<feature type="domain" description="TonB-dependent receptor plug" evidence="18">
    <location>
        <begin position="86"/>
        <end position="189"/>
    </location>
</feature>
<dbReference type="Gene3D" id="2.40.170.20">
    <property type="entry name" value="TonB-dependent receptor, beta-barrel domain"/>
    <property type="match status" value="1"/>
</dbReference>
<dbReference type="NCBIfam" id="TIGR01783">
    <property type="entry name" value="TonB-siderophor"/>
    <property type="match status" value="1"/>
</dbReference>
<feature type="signal peptide" evidence="16">
    <location>
        <begin position="1"/>
        <end position="30"/>
    </location>
</feature>
<protein>
    <submittedName>
        <fullName evidence="19">TonB-dependent receptor</fullName>
    </submittedName>
</protein>
<keyword evidence="12 19" id="KW-0675">Receptor</keyword>
<evidence type="ECO:0000256" key="11">
    <source>
        <dbReference type="ARBA" id="ARBA00023136"/>
    </source>
</evidence>
<evidence type="ECO:0000256" key="6">
    <source>
        <dbReference type="ARBA" id="ARBA00022692"/>
    </source>
</evidence>
<organism evidence="19 20">
    <name type="scientific">Aureimonas endophytica</name>
    <dbReference type="NCBI Taxonomy" id="2027858"/>
    <lineage>
        <taxon>Bacteria</taxon>
        <taxon>Pseudomonadati</taxon>
        <taxon>Pseudomonadota</taxon>
        <taxon>Alphaproteobacteria</taxon>
        <taxon>Hyphomicrobiales</taxon>
        <taxon>Aurantimonadaceae</taxon>
        <taxon>Aureimonas</taxon>
    </lineage>
</organism>
<dbReference type="Gene3D" id="2.170.130.10">
    <property type="entry name" value="TonB-dependent receptor, plug domain"/>
    <property type="match status" value="1"/>
</dbReference>
<gene>
    <name evidence="19" type="ORF">GCM10011390_09620</name>
</gene>
<evidence type="ECO:0000256" key="12">
    <source>
        <dbReference type="ARBA" id="ARBA00023170"/>
    </source>
</evidence>
<reference evidence="19" key="1">
    <citation type="journal article" date="2014" name="Int. J. Syst. Evol. Microbiol.">
        <title>Complete genome sequence of Corynebacterium casei LMG S-19264T (=DSM 44701T), isolated from a smear-ripened cheese.</title>
        <authorList>
            <consortium name="US DOE Joint Genome Institute (JGI-PGF)"/>
            <person name="Walter F."/>
            <person name="Albersmeier A."/>
            <person name="Kalinowski J."/>
            <person name="Ruckert C."/>
        </authorList>
    </citation>
    <scope>NUCLEOTIDE SEQUENCE</scope>
    <source>
        <strain evidence="19">CGMCC 1.15367</strain>
    </source>
</reference>
<comment type="subcellular location">
    <subcellularLocation>
        <location evidence="1 14">Cell outer membrane</location>
        <topology evidence="1 14">Multi-pass membrane protein</topology>
    </subcellularLocation>
</comment>
<dbReference type="InterPro" id="IPR036942">
    <property type="entry name" value="Beta-barrel_TonB_sf"/>
</dbReference>
<dbReference type="GO" id="GO:0038023">
    <property type="term" value="F:signaling receptor activity"/>
    <property type="evidence" value="ECO:0007669"/>
    <property type="project" value="InterPro"/>
</dbReference>
<keyword evidence="5" id="KW-0410">Iron transport</keyword>
<dbReference type="InterPro" id="IPR000531">
    <property type="entry name" value="Beta-barrel_TonB"/>
</dbReference>
<comment type="caution">
    <text evidence="19">The sequence shown here is derived from an EMBL/GenBank/DDBJ whole genome shotgun (WGS) entry which is preliminary data.</text>
</comment>
<keyword evidence="13 14" id="KW-0998">Cell outer membrane</keyword>
<sequence>MRRSRPLTRTVFRLGLLGVCWPALVSTATAQQAIELDTVTIDAARNPAGGNGGAQVTPGDGEGGGLETRGYVAKAAAVGTKTETELKKVPQTVNVVSREQLEDRNVQSLSEALTYTPGVRVGAFGFDPRFDSFYIRGFDTVYNGVYRDGLRELTGNFSIFKTEPYGLEGVTILKGPSSVLYGGGSPGGIVNLVSKRPTDAPFREIETQFGTNDRYQGQFDASGPLGDSDNVLYRLTGLARSADTDVLSVPDDRAFIAPALTLRSDDRNTHLTVLGEYSNITTGGNATYFNENGRTTDLESGDLAFGDFVQKQARIGYEFEHRFDESLTVRQNLRYAHIDADVKYASIYALSPDGLRASRSTGRIVDDLSSFAVDNQAEAKFDTGPVKHTLLGGLDYNYVDVNDKIGLGVAPDLDLAALNYGAQRIDSPALTFADATTQQSQTGLYLQDQAEYNRVVLTLGGRYDWLASKRFDFINGPDASGRQDDENFSYRVGLAYLFDNGISPYVSYSTSFAPTIGRSASSAPFKPTRGKQEEIGIKYAPDDLNLTLNAALFRIRQTNVLAQDPDNLNFQIQRGEVRSQGVELEATTSLMAGLNLTAAYTYLDLEITAGDNEGNVPSGIPAHQISVWSDYTVQGGPAAGFGFGGGLRYLGESWGDDVNTFHNDGRLLVDAMVSYDFGKANPKLDGVFAQVNAKNLFDKREDACQAGYCYRDEGRSVIGSLRYRF</sequence>
<evidence type="ECO:0000256" key="1">
    <source>
        <dbReference type="ARBA" id="ARBA00004571"/>
    </source>
</evidence>
<dbReference type="RefSeq" id="WP_188907041.1">
    <property type="nucleotide sequence ID" value="NZ_BMIQ01000001.1"/>
</dbReference>
<feature type="domain" description="TonB-dependent receptor-like beta-barrel" evidence="17">
    <location>
        <begin position="265"/>
        <end position="696"/>
    </location>
</feature>
<dbReference type="CDD" id="cd01347">
    <property type="entry name" value="ligand_gated_channel"/>
    <property type="match status" value="1"/>
</dbReference>
<dbReference type="GO" id="GO:0015891">
    <property type="term" value="P:siderophore transport"/>
    <property type="evidence" value="ECO:0007669"/>
    <property type="project" value="InterPro"/>
</dbReference>
<dbReference type="GO" id="GO:0015344">
    <property type="term" value="F:siderophore uptake transmembrane transporter activity"/>
    <property type="evidence" value="ECO:0007669"/>
    <property type="project" value="TreeGrafter"/>
</dbReference>
<evidence type="ECO:0000256" key="3">
    <source>
        <dbReference type="ARBA" id="ARBA00022448"/>
    </source>
</evidence>
<evidence type="ECO:0000256" key="2">
    <source>
        <dbReference type="ARBA" id="ARBA00009810"/>
    </source>
</evidence>
<evidence type="ECO:0000256" key="14">
    <source>
        <dbReference type="PROSITE-ProRule" id="PRU01360"/>
    </source>
</evidence>
<evidence type="ECO:0000256" key="15">
    <source>
        <dbReference type="RuleBase" id="RU003357"/>
    </source>
</evidence>
<dbReference type="FunFam" id="2.170.130.10:FF:000001">
    <property type="entry name" value="Catecholate siderophore TonB-dependent receptor"/>
    <property type="match status" value="1"/>
</dbReference>
<evidence type="ECO:0000256" key="13">
    <source>
        <dbReference type="ARBA" id="ARBA00023237"/>
    </source>
</evidence>
<evidence type="ECO:0000256" key="5">
    <source>
        <dbReference type="ARBA" id="ARBA00022496"/>
    </source>
</evidence>
<keyword evidence="8" id="KW-0408">Iron</keyword>
<dbReference type="EMBL" id="BMIQ01000001">
    <property type="protein sequence ID" value="GGD92962.1"/>
    <property type="molecule type" value="Genomic_DNA"/>
</dbReference>
<comment type="similarity">
    <text evidence="2 14 15">Belongs to the TonB-dependent receptor family.</text>
</comment>
<dbReference type="InterPro" id="IPR039426">
    <property type="entry name" value="TonB-dep_rcpt-like"/>
</dbReference>
<keyword evidence="9" id="KW-0406">Ion transport</keyword>
<keyword evidence="4 14" id="KW-1134">Transmembrane beta strand</keyword>
<evidence type="ECO:0000256" key="9">
    <source>
        <dbReference type="ARBA" id="ARBA00023065"/>
    </source>
</evidence>
<keyword evidence="10 15" id="KW-0798">TonB box</keyword>
<dbReference type="InterPro" id="IPR010105">
    <property type="entry name" value="TonB_sidphr_rcpt"/>
</dbReference>
<keyword evidence="3 14" id="KW-0813">Transport</keyword>
<evidence type="ECO:0000259" key="17">
    <source>
        <dbReference type="Pfam" id="PF00593"/>
    </source>
</evidence>
<keyword evidence="7 16" id="KW-0732">Signal</keyword>
<evidence type="ECO:0000256" key="10">
    <source>
        <dbReference type="ARBA" id="ARBA00023077"/>
    </source>
</evidence>
<accession>A0A916ZF22</accession>
<dbReference type="PANTHER" id="PTHR32552:SF68">
    <property type="entry name" value="FERRICHROME OUTER MEMBRANE TRANSPORTER_PHAGE RECEPTOR"/>
    <property type="match status" value="1"/>
</dbReference>
<dbReference type="PANTHER" id="PTHR32552">
    <property type="entry name" value="FERRICHROME IRON RECEPTOR-RELATED"/>
    <property type="match status" value="1"/>
</dbReference>
<dbReference type="InterPro" id="IPR012910">
    <property type="entry name" value="Plug_dom"/>
</dbReference>
<feature type="chain" id="PRO_5037930946" evidence="16">
    <location>
        <begin position="31"/>
        <end position="725"/>
    </location>
</feature>
<keyword evidence="20" id="KW-1185">Reference proteome</keyword>
<dbReference type="Pfam" id="PF00593">
    <property type="entry name" value="TonB_dep_Rec_b-barrel"/>
    <property type="match status" value="1"/>
</dbReference>
<evidence type="ECO:0000256" key="7">
    <source>
        <dbReference type="ARBA" id="ARBA00022729"/>
    </source>
</evidence>
<evidence type="ECO:0000256" key="16">
    <source>
        <dbReference type="SAM" id="SignalP"/>
    </source>
</evidence>
<keyword evidence="6 14" id="KW-0812">Transmembrane</keyword>
<name>A0A916ZF22_9HYPH</name>
<dbReference type="SUPFAM" id="SSF56935">
    <property type="entry name" value="Porins"/>
    <property type="match status" value="1"/>
</dbReference>
<dbReference type="GO" id="GO:0009279">
    <property type="term" value="C:cell outer membrane"/>
    <property type="evidence" value="ECO:0007669"/>
    <property type="project" value="UniProtKB-SubCell"/>
</dbReference>
<evidence type="ECO:0000313" key="19">
    <source>
        <dbReference type="EMBL" id="GGD92962.1"/>
    </source>
</evidence>
<dbReference type="PROSITE" id="PS52016">
    <property type="entry name" value="TONB_DEPENDENT_REC_3"/>
    <property type="match status" value="1"/>
</dbReference>
<dbReference type="InterPro" id="IPR037066">
    <property type="entry name" value="Plug_dom_sf"/>
</dbReference>
<dbReference type="Proteomes" id="UP000644699">
    <property type="component" value="Unassembled WGS sequence"/>
</dbReference>
<keyword evidence="11 14" id="KW-0472">Membrane</keyword>
<reference evidence="19" key="2">
    <citation type="submission" date="2020-09" db="EMBL/GenBank/DDBJ databases">
        <authorList>
            <person name="Sun Q."/>
            <person name="Zhou Y."/>
        </authorList>
    </citation>
    <scope>NUCLEOTIDE SEQUENCE</scope>
    <source>
        <strain evidence="19">CGMCC 1.15367</strain>
    </source>
</reference>
<dbReference type="Pfam" id="PF07715">
    <property type="entry name" value="Plug"/>
    <property type="match status" value="1"/>
</dbReference>
<evidence type="ECO:0000313" key="20">
    <source>
        <dbReference type="Proteomes" id="UP000644699"/>
    </source>
</evidence>
<dbReference type="AlphaFoldDB" id="A0A916ZF22"/>
<evidence type="ECO:0000256" key="4">
    <source>
        <dbReference type="ARBA" id="ARBA00022452"/>
    </source>
</evidence>